<accession>A0ABT5R1T0</accession>
<evidence type="ECO:0000313" key="7">
    <source>
        <dbReference type="EMBL" id="MDD1794225.1"/>
    </source>
</evidence>
<evidence type="ECO:0000256" key="1">
    <source>
        <dbReference type="ARBA" id="ARBA00004141"/>
    </source>
</evidence>
<keyword evidence="3" id="KW-0029">Amino-acid transport</keyword>
<dbReference type="PANTHER" id="PTHR30614">
    <property type="entry name" value="MEMBRANE COMPONENT OF AMINO ACID ABC TRANSPORTER"/>
    <property type="match status" value="1"/>
</dbReference>
<dbReference type="Gene3D" id="1.10.3720.10">
    <property type="entry name" value="MetI-like"/>
    <property type="match status" value="1"/>
</dbReference>
<dbReference type="InterPro" id="IPR043429">
    <property type="entry name" value="ArtM/GltK/GlnP/TcyL/YhdX-like"/>
</dbReference>
<evidence type="ECO:0000256" key="6">
    <source>
        <dbReference type="SAM" id="Phobius"/>
    </source>
</evidence>
<dbReference type="InterPro" id="IPR035906">
    <property type="entry name" value="MetI-like_sf"/>
</dbReference>
<dbReference type="RefSeq" id="WP_274165059.1">
    <property type="nucleotide sequence ID" value="NZ_JAJUBC010000015.1"/>
</dbReference>
<evidence type="ECO:0000256" key="4">
    <source>
        <dbReference type="ARBA" id="ARBA00022989"/>
    </source>
</evidence>
<gene>
    <name evidence="7" type="ORF">LRP50_13875</name>
</gene>
<feature type="transmembrane region" description="Helical" evidence="6">
    <location>
        <begin position="87"/>
        <end position="109"/>
    </location>
</feature>
<feature type="transmembrane region" description="Helical" evidence="6">
    <location>
        <begin position="171"/>
        <end position="190"/>
    </location>
</feature>
<feature type="transmembrane region" description="Helical" evidence="6">
    <location>
        <begin position="20"/>
        <end position="40"/>
    </location>
</feature>
<dbReference type="PANTHER" id="PTHR30614:SF0">
    <property type="entry name" value="L-CYSTINE TRANSPORT SYSTEM PERMEASE PROTEIN TCYL"/>
    <property type="match status" value="1"/>
</dbReference>
<keyword evidence="2 6" id="KW-0812">Transmembrane</keyword>
<dbReference type="SUPFAM" id="SSF161098">
    <property type="entry name" value="MetI-like"/>
    <property type="match status" value="1"/>
</dbReference>
<proteinExistence type="predicted"/>
<feature type="transmembrane region" description="Helical" evidence="6">
    <location>
        <begin position="61"/>
        <end position="81"/>
    </location>
</feature>
<evidence type="ECO:0000256" key="3">
    <source>
        <dbReference type="ARBA" id="ARBA00022970"/>
    </source>
</evidence>
<dbReference type="EMBL" id="JAJUBC010000015">
    <property type="protein sequence ID" value="MDD1794225.1"/>
    <property type="molecule type" value="Genomic_DNA"/>
</dbReference>
<comment type="caution">
    <text evidence="7">The sequence shown here is derived from an EMBL/GenBank/DDBJ whole genome shotgun (WGS) entry which is preliminary data.</text>
</comment>
<keyword evidence="4 6" id="KW-1133">Transmembrane helix</keyword>
<sequence>MTEDWMAFLASFVSPVATTVFFFTTSAVLSLLFAIVYVLFSRSGYPLLSAISEFLIEVSRGVPTVLFVLLMGNLGLAPYFSGIDVEGFIPGVAYGFGLAASFIIVGLAFSSSGHLARIIEAAISTIKQDTIDYMETLHLGAFAKVRLIFFECAPALIPTVSARLVHHLHNTAFISMFPIAGIFAAMRTGVIETAKVIPYLTFATLLFVLLGTAIHVAGNVLAKRLLTR</sequence>
<keyword evidence="8" id="KW-1185">Reference proteome</keyword>
<keyword evidence="5 6" id="KW-0472">Membrane</keyword>
<name>A0ABT5R1T0_9GAMM</name>
<evidence type="ECO:0000256" key="5">
    <source>
        <dbReference type="ARBA" id="ARBA00023136"/>
    </source>
</evidence>
<reference evidence="7" key="1">
    <citation type="submission" date="2021-12" db="EMBL/GenBank/DDBJ databases">
        <title>Enterovibrio ZSDZ35 sp. nov. and Enterovibrio ZSDZ42 sp. nov., isolated from coastal seawater in Qingdao.</title>
        <authorList>
            <person name="Zhang P."/>
        </authorList>
    </citation>
    <scope>NUCLEOTIDE SEQUENCE</scope>
    <source>
        <strain evidence="7">ZSDZ42</strain>
    </source>
</reference>
<keyword evidence="3" id="KW-0813">Transport</keyword>
<dbReference type="Proteomes" id="UP001149400">
    <property type="component" value="Unassembled WGS sequence"/>
</dbReference>
<feature type="transmembrane region" description="Helical" evidence="6">
    <location>
        <begin position="196"/>
        <end position="222"/>
    </location>
</feature>
<organism evidence="7 8">
    <name type="scientific">Enterovibrio gelatinilyticus</name>
    <dbReference type="NCBI Taxonomy" id="2899819"/>
    <lineage>
        <taxon>Bacteria</taxon>
        <taxon>Pseudomonadati</taxon>
        <taxon>Pseudomonadota</taxon>
        <taxon>Gammaproteobacteria</taxon>
        <taxon>Vibrionales</taxon>
        <taxon>Vibrionaceae</taxon>
        <taxon>Enterovibrio</taxon>
    </lineage>
</organism>
<evidence type="ECO:0000256" key="2">
    <source>
        <dbReference type="ARBA" id="ARBA00022692"/>
    </source>
</evidence>
<evidence type="ECO:0000313" key="8">
    <source>
        <dbReference type="Proteomes" id="UP001149400"/>
    </source>
</evidence>
<protein>
    <recommendedName>
        <fullName evidence="9">TVP38/TMEM64 family membrane protein</fullName>
    </recommendedName>
</protein>
<comment type="subcellular location">
    <subcellularLocation>
        <location evidence="1">Membrane</location>
        <topology evidence="1">Multi-pass membrane protein</topology>
    </subcellularLocation>
</comment>
<evidence type="ECO:0008006" key="9">
    <source>
        <dbReference type="Google" id="ProtNLM"/>
    </source>
</evidence>